<keyword evidence="4 7" id="KW-1133">Transmembrane helix</keyword>
<dbReference type="CDD" id="cd06186">
    <property type="entry name" value="NOX_Duox_like_FAD_NADP"/>
    <property type="match status" value="1"/>
</dbReference>
<keyword evidence="5" id="KW-0406">Ion transport</keyword>
<keyword evidence="3 7" id="KW-0812">Transmembrane</keyword>
<reference evidence="10" key="1">
    <citation type="journal article" date="2023" name="Mol. Phylogenet. Evol.">
        <title>Genome-scale phylogeny and comparative genomics of the fungal order Sordariales.</title>
        <authorList>
            <person name="Hensen N."/>
            <person name="Bonometti L."/>
            <person name="Westerberg I."/>
            <person name="Brannstrom I.O."/>
            <person name="Guillou S."/>
            <person name="Cros-Aarteil S."/>
            <person name="Calhoun S."/>
            <person name="Haridas S."/>
            <person name="Kuo A."/>
            <person name="Mondo S."/>
            <person name="Pangilinan J."/>
            <person name="Riley R."/>
            <person name="LaButti K."/>
            <person name="Andreopoulos B."/>
            <person name="Lipzen A."/>
            <person name="Chen C."/>
            <person name="Yan M."/>
            <person name="Daum C."/>
            <person name="Ng V."/>
            <person name="Clum A."/>
            <person name="Steindorff A."/>
            <person name="Ohm R.A."/>
            <person name="Martin F."/>
            <person name="Silar P."/>
            <person name="Natvig D.O."/>
            <person name="Lalanne C."/>
            <person name="Gautier V."/>
            <person name="Ament-Velasquez S.L."/>
            <person name="Kruys A."/>
            <person name="Hutchinson M.I."/>
            <person name="Powell A.J."/>
            <person name="Barry K."/>
            <person name="Miller A.N."/>
            <person name="Grigoriev I.V."/>
            <person name="Debuchy R."/>
            <person name="Gladieux P."/>
            <person name="Hiltunen Thoren M."/>
            <person name="Johannesson H."/>
        </authorList>
    </citation>
    <scope>NUCLEOTIDE SEQUENCE</scope>
    <source>
        <strain evidence="10">PSN243</strain>
    </source>
</reference>
<evidence type="ECO:0000256" key="7">
    <source>
        <dbReference type="SAM" id="Phobius"/>
    </source>
</evidence>
<evidence type="ECO:0000256" key="4">
    <source>
        <dbReference type="ARBA" id="ARBA00022989"/>
    </source>
</evidence>
<feature type="transmembrane region" description="Helical" evidence="7">
    <location>
        <begin position="248"/>
        <end position="266"/>
    </location>
</feature>
<evidence type="ECO:0000259" key="9">
    <source>
        <dbReference type="Pfam" id="PF01794"/>
    </source>
</evidence>
<dbReference type="EMBL" id="MU865965">
    <property type="protein sequence ID" value="KAK4445435.1"/>
    <property type="molecule type" value="Genomic_DNA"/>
</dbReference>
<evidence type="ECO:0000313" key="10">
    <source>
        <dbReference type="EMBL" id="KAK4445435.1"/>
    </source>
</evidence>
<reference evidence="10" key="2">
    <citation type="submission" date="2023-05" db="EMBL/GenBank/DDBJ databases">
        <authorList>
            <consortium name="Lawrence Berkeley National Laboratory"/>
            <person name="Steindorff A."/>
            <person name="Hensen N."/>
            <person name="Bonometti L."/>
            <person name="Westerberg I."/>
            <person name="Brannstrom I.O."/>
            <person name="Guillou S."/>
            <person name="Cros-Aarteil S."/>
            <person name="Calhoun S."/>
            <person name="Haridas S."/>
            <person name="Kuo A."/>
            <person name="Mondo S."/>
            <person name="Pangilinan J."/>
            <person name="Riley R."/>
            <person name="Labutti K."/>
            <person name="Andreopoulos B."/>
            <person name="Lipzen A."/>
            <person name="Chen C."/>
            <person name="Yanf M."/>
            <person name="Daum C."/>
            <person name="Ng V."/>
            <person name="Clum A."/>
            <person name="Ohm R."/>
            <person name="Martin F."/>
            <person name="Silar P."/>
            <person name="Natvig D."/>
            <person name="Lalanne C."/>
            <person name="Gautier V."/>
            <person name="Ament-Velasquez S.L."/>
            <person name="Kruys A."/>
            <person name="Hutchinson M.I."/>
            <person name="Powell A.J."/>
            <person name="Barry K."/>
            <person name="Miller A.N."/>
            <person name="Grigoriev I.V."/>
            <person name="Debuchy R."/>
            <person name="Gladieux P."/>
            <person name="Thoren M.H."/>
            <person name="Johannesson H."/>
        </authorList>
    </citation>
    <scope>NUCLEOTIDE SEQUENCE</scope>
    <source>
        <strain evidence="10">PSN243</strain>
    </source>
</reference>
<dbReference type="InterPro" id="IPR051410">
    <property type="entry name" value="Ferric/Cupric_Reductase"/>
</dbReference>
<dbReference type="SFLD" id="SFLDG01168">
    <property type="entry name" value="Ferric_reductase_subgroup_(FRE"/>
    <property type="match status" value="1"/>
</dbReference>
<evidence type="ECO:0000256" key="5">
    <source>
        <dbReference type="ARBA" id="ARBA00023065"/>
    </source>
</evidence>
<feature type="transmembrane region" description="Helical" evidence="7">
    <location>
        <begin position="391"/>
        <end position="412"/>
    </location>
</feature>
<dbReference type="Pfam" id="PF01794">
    <property type="entry name" value="Ferric_reduct"/>
    <property type="match status" value="1"/>
</dbReference>
<comment type="subcellular location">
    <subcellularLocation>
        <location evidence="1">Membrane</location>
        <topology evidence="1">Multi-pass membrane protein</topology>
    </subcellularLocation>
</comment>
<organism evidence="10 11">
    <name type="scientific">Podospora aff. communis PSN243</name>
    <dbReference type="NCBI Taxonomy" id="3040156"/>
    <lineage>
        <taxon>Eukaryota</taxon>
        <taxon>Fungi</taxon>
        <taxon>Dikarya</taxon>
        <taxon>Ascomycota</taxon>
        <taxon>Pezizomycotina</taxon>
        <taxon>Sordariomycetes</taxon>
        <taxon>Sordariomycetidae</taxon>
        <taxon>Sordariales</taxon>
        <taxon>Podosporaceae</taxon>
        <taxon>Podospora</taxon>
    </lineage>
</organism>
<feature type="signal peptide" evidence="8">
    <location>
        <begin position="1"/>
        <end position="28"/>
    </location>
</feature>
<feature type="chain" id="PRO_5043563993" evidence="8">
    <location>
        <begin position="29"/>
        <end position="714"/>
    </location>
</feature>
<dbReference type="InterPro" id="IPR039261">
    <property type="entry name" value="FNR_nucleotide-bd"/>
</dbReference>
<proteinExistence type="predicted"/>
<evidence type="ECO:0000256" key="3">
    <source>
        <dbReference type="ARBA" id="ARBA00022692"/>
    </source>
</evidence>
<dbReference type="GO" id="GO:0005886">
    <property type="term" value="C:plasma membrane"/>
    <property type="evidence" value="ECO:0007669"/>
    <property type="project" value="TreeGrafter"/>
</dbReference>
<dbReference type="SFLD" id="SFLDS00052">
    <property type="entry name" value="Ferric_Reductase_Domain"/>
    <property type="match status" value="1"/>
</dbReference>
<evidence type="ECO:0000256" key="1">
    <source>
        <dbReference type="ARBA" id="ARBA00004141"/>
    </source>
</evidence>
<comment type="caution">
    <text evidence="10">The sequence shown here is derived from an EMBL/GenBank/DDBJ whole genome shotgun (WGS) entry which is preliminary data.</text>
</comment>
<dbReference type="GO" id="GO:0000293">
    <property type="term" value="F:ferric-chelate reductase activity"/>
    <property type="evidence" value="ECO:0007669"/>
    <property type="project" value="TreeGrafter"/>
</dbReference>
<feature type="transmembrane region" description="Helical" evidence="7">
    <location>
        <begin position="363"/>
        <end position="384"/>
    </location>
</feature>
<keyword evidence="11" id="KW-1185">Reference proteome</keyword>
<dbReference type="GO" id="GO:0006879">
    <property type="term" value="P:intracellular iron ion homeostasis"/>
    <property type="evidence" value="ECO:0007669"/>
    <property type="project" value="TreeGrafter"/>
</dbReference>
<feature type="transmembrane region" description="Helical" evidence="7">
    <location>
        <begin position="286"/>
        <end position="307"/>
    </location>
</feature>
<dbReference type="PANTHER" id="PTHR32361">
    <property type="entry name" value="FERRIC/CUPRIC REDUCTASE TRANSMEMBRANE COMPONENT"/>
    <property type="match status" value="1"/>
</dbReference>
<dbReference type="InterPro" id="IPR013130">
    <property type="entry name" value="Fe3_Rdtase_TM_dom"/>
</dbReference>
<gene>
    <name evidence="10" type="ORF">QBC34DRAFT_306913</name>
</gene>
<feature type="transmembrane region" description="Helical" evidence="7">
    <location>
        <begin position="328"/>
        <end position="348"/>
    </location>
</feature>
<dbReference type="SUPFAM" id="SSF52343">
    <property type="entry name" value="Ferredoxin reductase-like, C-terminal NADP-linked domain"/>
    <property type="match status" value="1"/>
</dbReference>
<feature type="transmembrane region" description="Helical" evidence="7">
    <location>
        <begin position="184"/>
        <end position="208"/>
    </location>
</feature>
<sequence>MQLTPKPRFAGVHVVLGTLALWALPCRAALEGLRGLTMPTDDPACAFACTGSLAGFALSCSVQDDSNHGSGGHGHGAPVVTTPACRAGDEPYLSTVAWCMSTKCKEFDVPVSRLEEVWALRVTGDPSVRAKWSYTEALLSVDSPPNRTLVMGDKLNVTSLAPASWQVSYNTATVMAHESRTQSIYGLVLLIAGFAVPILLTWMGYLPFAGALGDRIIRPLLVYPSLIGTYQVRPLPFSLGNAPTRGQALFVSVMVVLNVLTTATGYRTVPSHMWLRNSWQQIVGFMMYRTGVLSYALAPLTVLFASRNNVLLWLTNWSHSTFLLLHRWMARLFMLQALLHSVLAVILYKDMGIYDAQAAMEYWSWGVVATVLGCVMLVVSTLWFRQRWYELFLLSHIVMAALVLVGCWYHAALRFLPTGQGFNTWIYVAVAVWGFDRVARLFRIVKNGVRRAHVTDLGNGYLRLDIDGVRWGHGPGRHVYVHLPAVHPLRPWESHPFSVLPRSLLRSATSGESLSAASSHHRGDAEKHWQTAVTGTVAAAADSLDTKAAASSPSPGIVLFVRKAEGMTKTLASSPGLLTFLDGPYPNNSAAAVLRCDRVVLVAGGIGITGLLAWVDNHPNVKLFWSAKESARPLVAAMEPVVARLGPSNAEVRVGQRFAAADVLEEESKAGWAKIGVVVCGPGGLCDDVRAAVVALGKRSKGTTFVLEVEAYTW</sequence>
<keyword evidence="8" id="KW-0732">Signal</keyword>
<evidence type="ECO:0000256" key="2">
    <source>
        <dbReference type="ARBA" id="ARBA00022448"/>
    </source>
</evidence>
<dbReference type="GO" id="GO:0015677">
    <property type="term" value="P:copper ion import"/>
    <property type="evidence" value="ECO:0007669"/>
    <property type="project" value="TreeGrafter"/>
</dbReference>
<dbReference type="AlphaFoldDB" id="A0AAV9GAK1"/>
<protein>
    <submittedName>
        <fullName evidence="10">Ferric/cupric reductase transmembrane component 1</fullName>
    </submittedName>
</protein>
<dbReference type="GO" id="GO:0006826">
    <property type="term" value="P:iron ion transport"/>
    <property type="evidence" value="ECO:0007669"/>
    <property type="project" value="TreeGrafter"/>
</dbReference>
<accession>A0AAV9GAK1</accession>
<name>A0AAV9GAK1_9PEZI</name>
<evidence type="ECO:0000313" key="11">
    <source>
        <dbReference type="Proteomes" id="UP001321760"/>
    </source>
</evidence>
<dbReference type="PANTHER" id="PTHR32361:SF9">
    <property type="entry name" value="FERRIC REDUCTASE TRANSMEMBRANE COMPONENT 3-RELATED"/>
    <property type="match status" value="1"/>
</dbReference>
<evidence type="ECO:0000256" key="6">
    <source>
        <dbReference type="ARBA" id="ARBA00023136"/>
    </source>
</evidence>
<feature type="domain" description="Ferric oxidoreductase" evidence="9">
    <location>
        <begin position="290"/>
        <end position="407"/>
    </location>
</feature>
<keyword evidence="6 7" id="KW-0472">Membrane</keyword>
<dbReference type="Gene3D" id="3.40.50.80">
    <property type="entry name" value="Nucleotide-binding domain of ferredoxin-NADP reductase (FNR) module"/>
    <property type="match status" value="1"/>
</dbReference>
<keyword evidence="2" id="KW-0813">Transport</keyword>
<evidence type="ECO:0000256" key="8">
    <source>
        <dbReference type="SAM" id="SignalP"/>
    </source>
</evidence>
<dbReference type="Proteomes" id="UP001321760">
    <property type="component" value="Unassembled WGS sequence"/>
</dbReference>